<dbReference type="STRING" id="650164.K5VVX4"/>
<dbReference type="OrthoDB" id="2121326at2759"/>
<accession>K5VVX4</accession>
<dbReference type="InParanoid" id="K5VVX4"/>
<dbReference type="Proteomes" id="UP000008370">
    <property type="component" value="Unassembled WGS sequence"/>
</dbReference>
<dbReference type="RefSeq" id="XP_007400997.1">
    <property type="nucleotide sequence ID" value="XM_007400935.1"/>
</dbReference>
<organism evidence="2 3">
    <name type="scientific">Phanerochaete carnosa (strain HHB-10118-sp)</name>
    <name type="common">White-rot fungus</name>
    <name type="synonym">Peniophora carnosa</name>
    <dbReference type="NCBI Taxonomy" id="650164"/>
    <lineage>
        <taxon>Eukaryota</taxon>
        <taxon>Fungi</taxon>
        <taxon>Dikarya</taxon>
        <taxon>Basidiomycota</taxon>
        <taxon>Agaricomycotina</taxon>
        <taxon>Agaricomycetes</taxon>
        <taxon>Polyporales</taxon>
        <taxon>Phanerochaetaceae</taxon>
        <taxon>Phanerochaete</taxon>
    </lineage>
</organism>
<dbReference type="CDD" id="cd02947">
    <property type="entry name" value="TRX_family"/>
    <property type="match status" value="1"/>
</dbReference>
<dbReference type="InterPro" id="IPR013766">
    <property type="entry name" value="Thioredoxin_domain"/>
</dbReference>
<dbReference type="AlphaFoldDB" id="K5VVX4"/>
<dbReference type="InterPro" id="IPR036249">
    <property type="entry name" value="Thioredoxin-like_sf"/>
</dbReference>
<proteinExistence type="predicted"/>
<name>K5VVX4_PHACS</name>
<dbReference type="Pfam" id="PF00085">
    <property type="entry name" value="Thioredoxin"/>
    <property type="match status" value="1"/>
</dbReference>
<dbReference type="HOGENOM" id="CLU_692807_0_0_1"/>
<dbReference type="GeneID" id="18918767"/>
<feature type="domain" description="Thioredoxin" evidence="1">
    <location>
        <begin position="14"/>
        <end position="104"/>
    </location>
</feature>
<sequence length="398" mass="44214">MPGVKTIESVGELEATVSSEARAAVLYTMSWCPWCTKLKPAFEEAAQTAEFADVAFRVVVLDKHTETDEQWRKPKSSVPQTHLYENGQKIREECGYMERDAFFDCLRGAFSGRGPLERAGEKEETHQCSSNGACCLNRTASGARPVCEGKFEDRRKRAILFHKNKKAFSDLEPNCVFRPTDQDRGILIGRANDEASYFDIILWNAPHEDPGRVYFNLDFMPDPVKKARFESVLFSVTFGQDSEGGKHTPLAIKDLFPTDSDDAASRPLLAPQVDEISSEQAVLDDGSSFVSSLDEDRRSDASVTATVIRGQGLHSPTAVWNITEGKTSSNRLGLDAHYSMYITLPTSSTVWMKFWAKAVLVSGDQVGLGLKHRATLQIGTAEKPYERVLDLSEVLNQT</sequence>
<keyword evidence="3" id="KW-1185">Reference proteome</keyword>
<gene>
    <name evidence="2" type="ORF">PHACADRAFT_264193</name>
</gene>
<dbReference type="SUPFAM" id="SSF52833">
    <property type="entry name" value="Thioredoxin-like"/>
    <property type="match status" value="1"/>
</dbReference>
<evidence type="ECO:0000313" key="2">
    <source>
        <dbReference type="EMBL" id="EKM50734.1"/>
    </source>
</evidence>
<evidence type="ECO:0000259" key="1">
    <source>
        <dbReference type="Pfam" id="PF00085"/>
    </source>
</evidence>
<evidence type="ECO:0000313" key="3">
    <source>
        <dbReference type="Proteomes" id="UP000008370"/>
    </source>
</evidence>
<dbReference type="KEGG" id="pco:PHACADRAFT_264193"/>
<reference evidence="2 3" key="1">
    <citation type="journal article" date="2012" name="BMC Genomics">
        <title>Comparative genomics of the white-rot fungi, Phanerochaete carnosa and P. chrysosporium, to elucidate the genetic basis of the distinct wood types they colonize.</title>
        <authorList>
            <person name="Suzuki H."/>
            <person name="MacDonald J."/>
            <person name="Syed K."/>
            <person name="Salamov A."/>
            <person name="Hori C."/>
            <person name="Aerts A."/>
            <person name="Henrissat B."/>
            <person name="Wiebenga A."/>
            <person name="vanKuyk P.A."/>
            <person name="Barry K."/>
            <person name="Lindquist E."/>
            <person name="LaButti K."/>
            <person name="Lapidus A."/>
            <person name="Lucas S."/>
            <person name="Coutinho P."/>
            <person name="Gong Y."/>
            <person name="Samejima M."/>
            <person name="Mahadevan R."/>
            <person name="Abou-Zaid M."/>
            <person name="de Vries R.P."/>
            <person name="Igarashi K."/>
            <person name="Yadav J.S."/>
            <person name="Grigoriev I.V."/>
            <person name="Master E.R."/>
        </authorList>
    </citation>
    <scope>NUCLEOTIDE SEQUENCE [LARGE SCALE GENOMIC DNA]</scope>
    <source>
        <strain evidence="2 3">HHB-10118-sp</strain>
    </source>
</reference>
<dbReference type="Gene3D" id="3.40.30.10">
    <property type="entry name" value="Glutaredoxin"/>
    <property type="match status" value="1"/>
</dbReference>
<dbReference type="EMBL" id="JH930478">
    <property type="protein sequence ID" value="EKM50734.1"/>
    <property type="molecule type" value="Genomic_DNA"/>
</dbReference>
<protein>
    <recommendedName>
        <fullName evidence="1">Thioredoxin domain-containing protein</fullName>
    </recommendedName>
</protein>